<name>A0ABN4BR16_9MOLU</name>
<keyword evidence="2" id="KW-1185">Reference proteome</keyword>
<evidence type="ECO:0008006" key="3">
    <source>
        <dbReference type="Google" id="ProtNLM"/>
    </source>
</evidence>
<sequence>MLFDTEGYFFSISGGWKKVLKTGPYKQTVANREVRLRTNREDWKDKDLYIRKAKKIHRWEKVDWERIRRYWSWRWDCFKGLFRKISNFFSPKPIDIPLH</sequence>
<gene>
    <name evidence="1" type="ORF">OVS_02365</name>
</gene>
<dbReference type="EMBL" id="CP006935">
    <property type="protein sequence ID" value="AHC40324.1"/>
    <property type="molecule type" value="Genomic_DNA"/>
</dbReference>
<protein>
    <recommendedName>
        <fullName evidence="3">Transposase</fullName>
    </recommendedName>
</protein>
<evidence type="ECO:0000313" key="2">
    <source>
        <dbReference type="Proteomes" id="UP000018745"/>
    </source>
</evidence>
<dbReference type="RefSeq" id="WP_024071253.1">
    <property type="nucleotide sequence ID" value="NC_023062.1"/>
</dbReference>
<evidence type="ECO:0000313" key="1">
    <source>
        <dbReference type="EMBL" id="AHC40324.1"/>
    </source>
</evidence>
<organism evidence="1 2">
    <name type="scientific">Mycoplasma ovis str. Michigan</name>
    <dbReference type="NCBI Taxonomy" id="1415773"/>
    <lineage>
        <taxon>Bacteria</taxon>
        <taxon>Bacillati</taxon>
        <taxon>Mycoplasmatota</taxon>
        <taxon>Mollicutes</taxon>
        <taxon>Mycoplasmataceae</taxon>
        <taxon>Mycoplasma</taxon>
    </lineage>
</organism>
<dbReference type="Proteomes" id="UP000018745">
    <property type="component" value="Chromosome"/>
</dbReference>
<proteinExistence type="predicted"/>
<accession>A0ABN4BR16</accession>
<reference evidence="1 2" key="1">
    <citation type="journal article" date="2014" name="Genome Announc.">
        <title>Complete Genome Sequence of Mycoplasma ovis Strain Michigan, a Hemoplasma of Sheep with Two Distinct 16S rRNA Genes.</title>
        <authorList>
            <person name="Deshuillers P.L."/>
            <person name="Santos A.P."/>
            <person name="do Nascimento N.C."/>
            <person name="Hampel J.A."/>
            <person name="Bergin I.L."/>
            <person name="Dyson M.C."/>
            <person name="Messick J.B."/>
        </authorList>
    </citation>
    <scope>NUCLEOTIDE SEQUENCE [LARGE SCALE GENOMIC DNA]</scope>
    <source>
        <strain evidence="1 2">Michigan</strain>
    </source>
</reference>